<evidence type="ECO:0000256" key="4">
    <source>
        <dbReference type="ARBA" id="ARBA00022448"/>
    </source>
</evidence>
<dbReference type="Proteomes" id="UP000094285">
    <property type="component" value="Unassembled WGS sequence"/>
</dbReference>
<dbReference type="SMART" id="SM01087">
    <property type="entry name" value="COG6"/>
    <property type="match status" value="1"/>
</dbReference>
<comment type="subcellular location">
    <subcellularLocation>
        <location evidence="1 10">Golgi apparatus membrane</location>
        <topology evidence="1 10">Peripheral membrane protein</topology>
    </subcellularLocation>
</comment>
<reference evidence="16" key="1">
    <citation type="submission" date="2016-05" db="EMBL/GenBank/DDBJ databases">
        <title>Comparative genomics of biotechnologically important yeasts.</title>
        <authorList>
            <consortium name="DOE Joint Genome Institute"/>
            <person name="Riley R."/>
            <person name="Haridas S."/>
            <person name="Wolfe K.H."/>
            <person name="Lopes M.R."/>
            <person name="Hittinger C.T."/>
            <person name="Goker M."/>
            <person name="Salamov A."/>
            <person name="Wisecaver J."/>
            <person name="Long T.M."/>
            <person name="Aerts A.L."/>
            <person name="Barry K."/>
            <person name="Choi C."/>
            <person name="Clum A."/>
            <person name="Coughlan A.Y."/>
            <person name="Deshpande S."/>
            <person name="Douglass A.P."/>
            <person name="Hanson S.J."/>
            <person name="Klenk H.-P."/>
            <person name="Labutti K."/>
            <person name="Lapidus A."/>
            <person name="Lindquist E."/>
            <person name="Lipzen A."/>
            <person name="Meier-Kolthoff J.P."/>
            <person name="Ohm R.A."/>
            <person name="Otillar R.P."/>
            <person name="Pangilinan J."/>
            <person name="Peng Y."/>
            <person name="Rokas A."/>
            <person name="Rosa C.A."/>
            <person name="Scheuner C."/>
            <person name="Sibirny A.A."/>
            <person name="Slot J.C."/>
            <person name="Stielow J.B."/>
            <person name="Sun H."/>
            <person name="Kurtzman C.P."/>
            <person name="Blackwell M."/>
            <person name="Grigoriev I.V."/>
            <person name="Jeffries T.W."/>
        </authorList>
    </citation>
    <scope>NUCLEOTIDE SEQUENCE [LARGE SCALE GENOMIC DNA]</scope>
    <source>
        <strain evidence="16">NRRL Y-17324</strain>
    </source>
</reference>
<dbReference type="RefSeq" id="XP_020061758.1">
    <property type="nucleotide sequence ID" value="XM_020211308.1"/>
</dbReference>
<evidence type="ECO:0000256" key="11">
    <source>
        <dbReference type="SAM" id="Coils"/>
    </source>
</evidence>
<dbReference type="Pfam" id="PF06419">
    <property type="entry name" value="COG6_N"/>
    <property type="match status" value="1"/>
</dbReference>
<gene>
    <name evidence="15" type="ORF">CANTADRAFT_8530</name>
</gene>
<keyword evidence="7 10" id="KW-0472">Membrane</keyword>
<dbReference type="PANTHER" id="PTHR21506:SF0">
    <property type="entry name" value="CONSERVED OLIGOMERIC GOLGI COMPLEX SUBUNIT 6"/>
    <property type="match status" value="1"/>
</dbReference>
<evidence type="ECO:0000256" key="5">
    <source>
        <dbReference type="ARBA" id="ARBA00022927"/>
    </source>
</evidence>
<protein>
    <recommendedName>
        <fullName evidence="3 10">Conserved oligomeric Golgi complex subunit 6</fullName>
        <shortName evidence="10">COG complex subunit 6</shortName>
    </recommendedName>
    <alternativeName>
        <fullName evidence="8 10">Component of oligomeric Golgi complex 6</fullName>
    </alternativeName>
</protein>
<keyword evidence="5 10" id="KW-0653">Protein transport</keyword>
<sequence length="791" mass="89988">MDFIDFDSFLDLAKPGTTSNLPQPQPALSLPISSNIETFGKRFTNLNNLTRNLLSLDDKLNEPSQPHEPVRESELARKYAQLSIDLLKKQHQHQQNGDDGTGTDPSAVPATTSSSATASLSSRLSRVFNNQLNDSLTREIFNTLEDKFPETDSIKELIEPGSTGSLARKRLRGKVEGELVKNQTLVLKEYQPVMSQLKALEESLSRLNQLNESLNSKVDKNFETSNSFNSKIKALTDEKKMISLKKNLLIGFKEKFTLNEYEQYVLSSGDINDEFFQVLKKAEQINENCSILLAIDNPQLGLKIMSKINQLINTSIDRIISFCNKTLSNLYSLNSKSKLLTLHQCLRFLKNKLNYFNTIMALFTESRSKILIDEFLSETSTDGKKSGDHDSYHGGNSRPVFISENDTVRYIGDLLAYVHSVVVNETDLIASIFTIEGLDTQEKAEFDQIINQIKDEVLKSMARPVKSRINQVVSSETKLLTIYSIFNLVELYSLMLSKQLSSSNELLRTINELIKSSRDRILDVINSRFLTIKNSNLAVLELNFDLQPPEWIIEYFADLLPILDQIVSSSTSTSTVLNFNEKENKEFLSLIIDRPIEIFNEHVQTNKLFNVKQDQLILRQNFLDLILSKIIPISILSDKVLELNEQISGLTKELTQIQLDYLLKGCLLYDHFNIINMIYPFNDEESGDDFEPAIYEAIKENKLFNIQEMAKVNVLVQEFLPNALLEIQRSLLKLNSPMVVNDIVNDSGEEFVKFYHKFGLVVKNFLDFDFTWSQNEVSLLLGGQNEGVLIQ</sequence>
<dbReference type="OrthoDB" id="272987at2759"/>
<dbReference type="GeneID" id="30985444"/>
<proteinExistence type="inferred from homology"/>
<feature type="coiled-coil region" evidence="11">
    <location>
        <begin position="633"/>
        <end position="660"/>
    </location>
</feature>
<feature type="domain" description="Conserved Oligomeric Golgi complex subunit 6 C-terminal" evidence="14">
    <location>
        <begin position="299"/>
        <end position="781"/>
    </location>
</feature>
<dbReference type="Pfam" id="PF20653">
    <property type="entry name" value="COG6_C"/>
    <property type="match status" value="1"/>
</dbReference>
<feature type="compositionally biased region" description="Low complexity" evidence="12">
    <location>
        <begin position="105"/>
        <end position="120"/>
    </location>
</feature>
<dbReference type="GO" id="GO:0017119">
    <property type="term" value="C:Golgi transport complex"/>
    <property type="evidence" value="ECO:0007669"/>
    <property type="project" value="UniProtKB-UniRule"/>
</dbReference>
<evidence type="ECO:0000256" key="7">
    <source>
        <dbReference type="ARBA" id="ARBA00023136"/>
    </source>
</evidence>
<feature type="domain" description="Conserved oligomeric complex COG6 N-terminal" evidence="13">
    <location>
        <begin position="167"/>
        <end position="269"/>
    </location>
</feature>
<evidence type="ECO:0000256" key="12">
    <source>
        <dbReference type="SAM" id="MobiDB-lite"/>
    </source>
</evidence>
<dbReference type="InterPro" id="IPR010490">
    <property type="entry name" value="COG6"/>
</dbReference>
<name>A0A1E4SAY3_9ASCO</name>
<evidence type="ECO:0000259" key="14">
    <source>
        <dbReference type="Pfam" id="PF20653"/>
    </source>
</evidence>
<dbReference type="PANTHER" id="PTHR21506">
    <property type="entry name" value="COMPONENT OF OLIGOMERIC GOLGI COMPLEX 6"/>
    <property type="match status" value="1"/>
</dbReference>
<evidence type="ECO:0000256" key="9">
    <source>
        <dbReference type="ARBA" id="ARBA00043873"/>
    </source>
</evidence>
<dbReference type="InterPro" id="IPR048369">
    <property type="entry name" value="COG6_C"/>
</dbReference>
<comment type="similarity">
    <text evidence="2 10">Belongs to the COG6 family.</text>
</comment>
<evidence type="ECO:0000313" key="15">
    <source>
        <dbReference type="EMBL" id="ODV76636.1"/>
    </source>
</evidence>
<comment type="subunit">
    <text evidence="10">Component of the conserved oligomeric Golgi complex.</text>
</comment>
<evidence type="ECO:0000256" key="3">
    <source>
        <dbReference type="ARBA" id="ARBA00020973"/>
    </source>
</evidence>
<dbReference type="GO" id="GO:0006891">
    <property type="term" value="P:intra-Golgi vesicle-mediated transport"/>
    <property type="evidence" value="ECO:0007669"/>
    <property type="project" value="UniProtKB-UniRule"/>
</dbReference>
<dbReference type="EMBL" id="KV453918">
    <property type="protein sequence ID" value="ODV76636.1"/>
    <property type="molecule type" value="Genomic_DNA"/>
</dbReference>
<dbReference type="AlphaFoldDB" id="A0A1E4SAY3"/>
<keyword evidence="4 10" id="KW-0813">Transport</keyword>
<keyword evidence="11" id="KW-0175">Coiled coil</keyword>
<evidence type="ECO:0000256" key="8">
    <source>
        <dbReference type="ARBA" id="ARBA00031348"/>
    </source>
</evidence>
<keyword evidence="16" id="KW-1185">Reference proteome</keyword>
<dbReference type="STRING" id="984487.A0A1E4SAY3"/>
<comment type="function">
    <text evidence="10">Acts as component of the peripheral membrane COG complex that is involved in intra-Golgi protein trafficking. COG is located at the cis-Golgi, and regulates tethering of retrograde intra-Golgi vesicles and possibly a number of other membrane trafficking events.</text>
</comment>
<comment type="function">
    <text evidence="9">Acts as a component of the peripheral membrane COG complex that is involved in intra-Golgi protein trafficking. COG is located at the cis-Golgi, and regulates tethering of retrograde intra-Golgi vesicles and possibly a number of other membrane trafficking events.</text>
</comment>
<organism evidence="15 16">
    <name type="scientific">Suhomyces tanzawaensis NRRL Y-17324</name>
    <dbReference type="NCBI Taxonomy" id="984487"/>
    <lineage>
        <taxon>Eukaryota</taxon>
        <taxon>Fungi</taxon>
        <taxon>Dikarya</taxon>
        <taxon>Ascomycota</taxon>
        <taxon>Saccharomycotina</taxon>
        <taxon>Pichiomycetes</taxon>
        <taxon>Debaryomycetaceae</taxon>
        <taxon>Suhomyces</taxon>
    </lineage>
</organism>
<keyword evidence="6 10" id="KW-0333">Golgi apparatus</keyword>
<dbReference type="InterPro" id="IPR048368">
    <property type="entry name" value="COG6_N"/>
</dbReference>
<dbReference type="GO" id="GO:0015031">
    <property type="term" value="P:protein transport"/>
    <property type="evidence" value="ECO:0007669"/>
    <property type="project" value="UniProtKB-KW"/>
</dbReference>
<evidence type="ECO:0000256" key="10">
    <source>
        <dbReference type="RuleBase" id="RU365075"/>
    </source>
</evidence>
<dbReference type="GO" id="GO:0000139">
    <property type="term" value="C:Golgi membrane"/>
    <property type="evidence" value="ECO:0007669"/>
    <property type="project" value="UniProtKB-SubCell"/>
</dbReference>
<evidence type="ECO:0000256" key="2">
    <source>
        <dbReference type="ARBA" id="ARBA00011023"/>
    </source>
</evidence>
<evidence type="ECO:0000259" key="13">
    <source>
        <dbReference type="Pfam" id="PF06419"/>
    </source>
</evidence>
<feature type="region of interest" description="Disordered" evidence="12">
    <location>
        <begin position="89"/>
        <end position="120"/>
    </location>
</feature>
<evidence type="ECO:0000313" key="16">
    <source>
        <dbReference type="Proteomes" id="UP000094285"/>
    </source>
</evidence>
<accession>A0A1E4SAY3</accession>
<evidence type="ECO:0000256" key="6">
    <source>
        <dbReference type="ARBA" id="ARBA00023034"/>
    </source>
</evidence>
<evidence type="ECO:0000256" key="1">
    <source>
        <dbReference type="ARBA" id="ARBA00004395"/>
    </source>
</evidence>